<dbReference type="EMBL" id="JQ253673">
    <property type="protein sequence ID" value="AFF18076.1"/>
    <property type="molecule type" value="mRNA"/>
</dbReference>
<proteinExistence type="evidence at transcript level"/>
<evidence type="ECO:0000313" key="1">
    <source>
        <dbReference type="EMBL" id="AFF18076.1"/>
    </source>
</evidence>
<sequence>MFMLFIISFIIVPVLKCCGTET</sequence>
<accession>H9C8L7</accession>
<name>H9C8L7_BOMMO</name>
<organism evidence="1">
    <name type="scientific">Bombyx mori</name>
    <name type="common">Silk moth</name>
    <dbReference type="NCBI Taxonomy" id="7091"/>
    <lineage>
        <taxon>Eukaryota</taxon>
        <taxon>Metazoa</taxon>
        <taxon>Ecdysozoa</taxon>
        <taxon>Arthropoda</taxon>
        <taxon>Hexapoda</taxon>
        <taxon>Insecta</taxon>
        <taxon>Pterygota</taxon>
        <taxon>Neoptera</taxon>
        <taxon>Endopterygota</taxon>
        <taxon>Lepidoptera</taxon>
        <taxon>Glossata</taxon>
        <taxon>Ditrysia</taxon>
        <taxon>Bombycoidea</taxon>
        <taxon>Bombycidae</taxon>
        <taxon>Bombycinae</taxon>
        <taxon>Bombyx</taxon>
    </lineage>
</organism>
<protein>
    <submittedName>
        <fullName evidence="1">Mutant chemosensory protein 4 variant</fullName>
    </submittedName>
</protein>
<reference evidence="1" key="1">
    <citation type="journal article" date="2014" name="PLoS ONE">
        <title>Molecular evidence of RNA editing in bombyx chemosensory protein family.</title>
        <authorList>
            <person name="Xuan N."/>
            <person name="Bu X."/>
            <person name="Liu Y.Y."/>
            <person name="Yang X."/>
            <person name="Liu G.X."/>
            <person name="Fan Z.X."/>
            <person name="Bi Y.P."/>
            <person name="Yang L.Q."/>
            <person name="Lou Q.N."/>
            <person name="Rajashekar B."/>
            <person name="Leppik G."/>
            <person name="Kasvandik S."/>
            <person name="Picimbon J.F."/>
        </authorList>
    </citation>
    <scope>NUCLEOTIDE SEQUENCE</scope>
    <source>
        <strain evidence="1">Qingsong x Haoyue</strain>
    </source>
</reference>
<dbReference type="AlphaFoldDB" id="H9C8L7"/>
<dbReference type="HOGENOM" id="CLU_126727_0_1_1"/>